<feature type="domain" description="WGR" evidence="2">
    <location>
        <begin position="221"/>
        <end position="323"/>
    </location>
</feature>
<dbReference type="EMBL" id="QZBZ01000333">
    <property type="protein sequence ID" value="TIA30739.1"/>
    <property type="molecule type" value="Genomic_DNA"/>
</dbReference>
<accession>A0A4T0B9H7</accession>
<dbReference type="PROSITE" id="PS51977">
    <property type="entry name" value="WGR"/>
    <property type="match status" value="1"/>
</dbReference>
<evidence type="ECO:0000313" key="4">
    <source>
        <dbReference type="Proteomes" id="UP000308724"/>
    </source>
</evidence>
<evidence type="ECO:0000313" key="3">
    <source>
        <dbReference type="EMBL" id="TIA30739.1"/>
    </source>
</evidence>
<protein>
    <recommendedName>
        <fullName evidence="2">WGR domain-containing protein</fullName>
    </recommendedName>
</protein>
<sequence length="381" mass="43177">MTQPRSRAQTSSKRDSGNPNRLDKASPSKSTTRSSRSTSSSIIKTNEISSHRAKKSRVMIDVEDDHDEITINNITINKIKEELIQREVSVPSGKNKPFLLELLLETKRKRNGNRDRKEDLVEHKKLLAKHGNLLRPQLIKDIENAYIVPTASDDEKDLPVGISAAPQQDRVRCSQITRRKATKALSKLTASATPGPIDTQQVFLQPEHQVDDGRKSTTLTQYGIPVDRTGSTPYDAMLYCEQPLDNIKFYHLHIPMHKDSRSSSLETRWGRKEKKGGCKTYRHKTYPHKSHEESVIQFEKIFRQKTGLEWKTKEKKAKGQGYSCSGLSHPLVRSATICETQDLTYKDDGTGEIRFSKPSKAKADNFSDDDPFWNDASSSRS</sequence>
<feature type="compositionally biased region" description="Polar residues" evidence="1">
    <location>
        <begin position="1"/>
        <end position="11"/>
    </location>
</feature>
<dbReference type="AlphaFoldDB" id="A0A4T0B9H7"/>
<dbReference type="SUPFAM" id="SSF142921">
    <property type="entry name" value="WGR domain-like"/>
    <property type="match status" value="1"/>
</dbReference>
<dbReference type="Pfam" id="PF05406">
    <property type="entry name" value="WGR"/>
    <property type="match status" value="1"/>
</dbReference>
<evidence type="ECO:0000259" key="2">
    <source>
        <dbReference type="PROSITE" id="PS51977"/>
    </source>
</evidence>
<reference evidence="3 4" key="1">
    <citation type="submission" date="2018-10" db="EMBL/GenBank/DDBJ databases">
        <title>Fifty Aureobasidium pullulans genomes reveal a recombining polyextremotolerant generalist.</title>
        <authorList>
            <person name="Gostincar C."/>
            <person name="Turk M."/>
            <person name="Zajc J."/>
            <person name="Gunde-Cimerman N."/>
        </authorList>
    </citation>
    <scope>NUCLEOTIDE SEQUENCE [LARGE SCALE GENOMIC DNA]</scope>
    <source>
        <strain evidence="3 4">EXF-1645</strain>
    </source>
</reference>
<dbReference type="InterPro" id="IPR036930">
    <property type="entry name" value="WGR_dom_sf"/>
</dbReference>
<dbReference type="Proteomes" id="UP000308724">
    <property type="component" value="Unassembled WGS sequence"/>
</dbReference>
<feature type="compositionally biased region" description="Low complexity" evidence="1">
    <location>
        <begin position="28"/>
        <end position="45"/>
    </location>
</feature>
<feature type="region of interest" description="Disordered" evidence="1">
    <location>
        <begin position="347"/>
        <end position="381"/>
    </location>
</feature>
<name>A0A4T0B9H7_AURPU</name>
<dbReference type="InterPro" id="IPR008893">
    <property type="entry name" value="WGR_domain"/>
</dbReference>
<gene>
    <name evidence="3" type="ORF">D6C78_09393</name>
</gene>
<proteinExistence type="predicted"/>
<feature type="compositionally biased region" description="Basic and acidic residues" evidence="1">
    <location>
        <begin position="347"/>
        <end position="365"/>
    </location>
</feature>
<comment type="caution">
    <text evidence="3">The sequence shown here is derived from an EMBL/GenBank/DDBJ whole genome shotgun (WGS) entry which is preliminary data.</text>
</comment>
<feature type="compositionally biased region" description="Basic and acidic residues" evidence="1">
    <location>
        <begin position="12"/>
        <end position="26"/>
    </location>
</feature>
<feature type="region of interest" description="Disordered" evidence="1">
    <location>
        <begin position="1"/>
        <end position="56"/>
    </location>
</feature>
<organism evidence="3 4">
    <name type="scientific">Aureobasidium pullulans</name>
    <name type="common">Black yeast</name>
    <name type="synonym">Pullularia pullulans</name>
    <dbReference type="NCBI Taxonomy" id="5580"/>
    <lineage>
        <taxon>Eukaryota</taxon>
        <taxon>Fungi</taxon>
        <taxon>Dikarya</taxon>
        <taxon>Ascomycota</taxon>
        <taxon>Pezizomycotina</taxon>
        <taxon>Dothideomycetes</taxon>
        <taxon>Dothideomycetidae</taxon>
        <taxon>Dothideales</taxon>
        <taxon>Saccotheciaceae</taxon>
        <taxon>Aureobasidium</taxon>
    </lineage>
</organism>
<evidence type="ECO:0000256" key="1">
    <source>
        <dbReference type="SAM" id="MobiDB-lite"/>
    </source>
</evidence>